<organism evidence="2 3">
    <name type="scientific">Blyttiomyces helicus</name>
    <dbReference type="NCBI Taxonomy" id="388810"/>
    <lineage>
        <taxon>Eukaryota</taxon>
        <taxon>Fungi</taxon>
        <taxon>Fungi incertae sedis</taxon>
        <taxon>Chytridiomycota</taxon>
        <taxon>Chytridiomycota incertae sedis</taxon>
        <taxon>Chytridiomycetes</taxon>
        <taxon>Chytridiomycetes incertae sedis</taxon>
        <taxon>Blyttiomyces</taxon>
    </lineage>
</organism>
<proteinExistence type="predicted"/>
<evidence type="ECO:0000313" key="3">
    <source>
        <dbReference type="Proteomes" id="UP000269721"/>
    </source>
</evidence>
<evidence type="ECO:0000256" key="1">
    <source>
        <dbReference type="SAM" id="MobiDB-lite"/>
    </source>
</evidence>
<keyword evidence="3" id="KW-1185">Reference proteome</keyword>
<gene>
    <name evidence="2" type="ORF">BDK51DRAFT_30301</name>
</gene>
<feature type="region of interest" description="Disordered" evidence="1">
    <location>
        <begin position="254"/>
        <end position="316"/>
    </location>
</feature>
<feature type="region of interest" description="Disordered" evidence="1">
    <location>
        <begin position="196"/>
        <end position="215"/>
    </location>
</feature>
<accession>A0A4V1IQ47</accession>
<sequence>MPSPPADSPTDPGHTLPPTTPAHPARSHSPAPDFVGSVSRNSSTRRGFVEIDEVQDQWKRSEEKGWDYMYSEAKGARLGGEGFVSGGGGAVGLGAGAGLGGGGGTSAPPLMYGSKRDMWGASSASVWRPAWREGSIFANFDIGTGSPLNAAPAPVPSPASAKRSRNSIFDTPQTVSKPAIKMTEDELAAFRRGDAELSPVSAGGGSAPADPATESMTVPVSLPFTRPPRLPLVGSGPVEGAFLSTNATTRRKWVDLDEDAGKAGTNGDRAGSGAGARKVPINDPAELPPKPASRADDASSESSSPTPEPDQPAPPQSKAITEYLERRRKKEHVEVVTAPAVWDTIRLAFLPTRKNFLGEGRHSEVFLGHYTITTPSTSPISATTPPSRRPEDFRPCAVKRVHHILRAKSMTRMSM</sequence>
<feature type="region of interest" description="Disordered" evidence="1">
    <location>
        <begin position="1"/>
        <end position="48"/>
    </location>
</feature>
<dbReference type="Proteomes" id="UP000269721">
    <property type="component" value="Unassembled WGS sequence"/>
</dbReference>
<evidence type="ECO:0000313" key="2">
    <source>
        <dbReference type="EMBL" id="RKO85297.1"/>
    </source>
</evidence>
<dbReference type="EMBL" id="KZ999219">
    <property type="protein sequence ID" value="RKO85297.1"/>
    <property type="molecule type" value="Genomic_DNA"/>
</dbReference>
<feature type="compositionally biased region" description="Pro residues" evidence="1">
    <location>
        <begin position="306"/>
        <end position="315"/>
    </location>
</feature>
<dbReference type="OrthoDB" id="4062651at2759"/>
<dbReference type="AlphaFoldDB" id="A0A4V1IQ47"/>
<reference evidence="3" key="1">
    <citation type="journal article" date="2018" name="Nat. Microbiol.">
        <title>Leveraging single-cell genomics to expand the fungal tree of life.</title>
        <authorList>
            <person name="Ahrendt S.R."/>
            <person name="Quandt C.A."/>
            <person name="Ciobanu D."/>
            <person name="Clum A."/>
            <person name="Salamov A."/>
            <person name="Andreopoulos B."/>
            <person name="Cheng J.F."/>
            <person name="Woyke T."/>
            <person name="Pelin A."/>
            <person name="Henrissat B."/>
            <person name="Reynolds N.K."/>
            <person name="Benny G.L."/>
            <person name="Smith M.E."/>
            <person name="James T.Y."/>
            <person name="Grigoriev I.V."/>
        </authorList>
    </citation>
    <scope>NUCLEOTIDE SEQUENCE [LARGE SCALE GENOMIC DNA]</scope>
</reference>
<feature type="compositionally biased region" description="Low complexity" evidence="1">
    <location>
        <begin position="12"/>
        <end position="32"/>
    </location>
</feature>
<protein>
    <submittedName>
        <fullName evidence="2">Uncharacterized protein</fullName>
    </submittedName>
</protein>
<name>A0A4V1IQ47_9FUNG</name>